<evidence type="ECO:0000259" key="1">
    <source>
        <dbReference type="PROSITE" id="PS51186"/>
    </source>
</evidence>
<comment type="caution">
    <text evidence="2">The sequence shown here is derived from an EMBL/GenBank/DDBJ whole genome shotgun (WGS) entry which is preliminary data.</text>
</comment>
<feature type="domain" description="N-acetyltransferase" evidence="1">
    <location>
        <begin position="34"/>
        <end position="170"/>
    </location>
</feature>
<dbReference type="RefSeq" id="WP_236335408.1">
    <property type="nucleotide sequence ID" value="NZ_CAKMMG010000005.1"/>
</dbReference>
<dbReference type="Pfam" id="PF13302">
    <property type="entry name" value="Acetyltransf_3"/>
    <property type="match status" value="1"/>
</dbReference>
<dbReference type="InterPro" id="IPR016181">
    <property type="entry name" value="Acyl_CoA_acyltransferase"/>
</dbReference>
<organism evidence="2 3">
    <name type="scientific">Paenibacillus auburnensis</name>
    <dbReference type="NCBI Taxonomy" id="2905649"/>
    <lineage>
        <taxon>Bacteria</taxon>
        <taxon>Bacillati</taxon>
        <taxon>Bacillota</taxon>
        <taxon>Bacilli</taxon>
        <taxon>Bacillales</taxon>
        <taxon>Paenibacillaceae</taxon>
        <taxon>Paenibacillus</taxon>
    </lineage>
</organism>
<gene>
    <name evidence="2" type="ORF">PAECIP111892_03658</name>
</gene>
<proteinExistence type="predicted"/>
<sequence>MILSGKRLDLQPLTAAELSASVGRYTAAALEQSLGLKLAASILDEEMLYAMKVRYSKVLQNEDNYLWFTCWAVIHRGEQQVIGFLILKGQPNERGEVIIGYIIDESHRGQGYATEAVECVNEWIFSHPEACWVIADTEPDNFASHKVLKHLGAEQYRETEELLWWRIARPQTQR</sequence>
<evidence type="ECO:0000313" key="3">
    <source>
        <dbReference type="Proteomes" id="UP000838324"/>
    </source>
</evidence>
<keyword evidence="3" id="KW-1185">Reference proteome</keyword>
<dbReference type="SUPFAM" id="SSF55729">
    <property type="entry name" value="Acyl-CoA N-acyltransferases (Nat)"/>
    <property type="match status" value="1"/>
</dbReference>
<dbReference type="InterPro" id="IPR000182">
    <property type="entry name" value="GNAT_dom"/>
</dbReference>
<name>A0ABN8GQV3_9BACL</name>
<dbReference type="PROSITE" id="PS51186">
    <property type="entry name" value="GNAT"/>
    <property type="match status" value="1"/>
</dbReference>
<dbReference type="InterPro" id="IPR051531">
    <property type="entry name" value="N-acetyltransferase"/>
</dbReference>
<protein>
    <recommendedName>
        <fullName evidence="1">N-acetyltransferase domain-containing protein</fullName>
    </recommendedName>
</protein>
<dbReference type="PANTHER" id="PTHR43792">
    <property type="entry name" value="GNAT FAMILY, PUTATIVE (AFU_ORTHOLOGUE AFUA_3G00765)-RELATED-RELATED"/>
    <property type="match status" value="1"/>
</dbReference>
<evidence type="ECO:0000313" key="2">
    <source>
        <dbReference type="EMBL" id="CAH1211908.1"/>
    </source>
</evidence>
<dbReference type="Gene3D" id="3.40.630.30">
    <property type="match status" value="1"/>
</dbReference>
<reference evidence="2" key="1">
    <citation type="submission" date="2022-01" db="EMBL/GenBank/DDBJ databases">
        <authorList>
            <person name="Criscuolo A."/>
        </authorList>
    </citation>
    <scope>NUCLEOTIDE SEQUENCE</scope>
    <source>
        <strain evidence="2">CIP111892</strain>
    </source>
</reference>
<dbReference type="PANTHER" id="PTHR43792:SF13">
    <property type="entry name" value="ACETYLTRANSFERASE"/>
    <property type="match status" value="1"/>
</dbReference>
<dbReference type="CDD" id="cd04301">
    <property type="entry name" value="NAT_SF"/>
    <property type="match status" value="1"/>
</dbReference>
<dbReference type="EMBL" id="CAKMMG010000005">
    <property type="protein sequence ID" value="CAH1211908.1"/>
    <property type="molecule type" value="Genomic_DNA"/>
</dbReference>
<dbReference type="Proteomes" id="UP000838324">
    <property type="component" value="Unassembled WGS sequence"/>
</dbReference>
<accession>A0ABN8GQV3</accession>